<evidence type="ECO:0008006" key="5">
    <source>
        <dbReference type="Google" id="ProtNLM"/>
    </source>
</evidence>
<reference evidence="3 4" key="1">
    <citation type="journal article" date="2018" name="Elife">
        <title>Firefly genomes illuminate parallel origins of bioluminescence in beetles.</title>
        <authorList>
            <person name="Fallon T.R."/>
            <person name="Lower S.E."/>
            <person name="Chang C.H."/>
            <person name="Bessho-Uehara M."/>
            <person name="Martin G.J."/>
            <person name="Bewick A.J."/>
            <person name="Behringer M."/>
            <person name="Debat H.J."/>
            <person name="Wong I."/>
            <person name="Day J.C."/>
            <person name="Suvorov A."/>
            <person name="Silva C.J."/>
            <person name="Stanger-Hall K.F."/>
            <person name="Hall D.W."/>
            <person name="Schmitz R.J."/>
            <person name="Nelson D.R."/>
            <person name="Lewis S.M."/>
            <person name="Shigenobu S."/>
            <person name="Bybee S.M."/>
            <person name="Larracuente A.M."/>
            <person name="Oba Y."/>
            <person name="Weng J.K."/>
        </authorList>
    </citation>
    <scope>NUCLEOTIDE SEQUENCE [LARGE SCALE GENOMIC DNA]</scope>
    <source>
        <strain evidence="3">1611_PpyrPB1</strain>
        <tissue evidence="3">Whole body</tissue>
    </source>
</reference>
<protein>
    <recommendedName>
        <fullName evidence="5">Transposase Tc1-like domain-containing protein</fullName>
    </recommendedName>
</protein>
<sequence>MIRDNLHLPCHTRTVIRKLHNIGIHRRIPARKTLITEEHACRRLQFCHDNIARDWQLVIFSDEKTFCSSEHVKKLYGDQTTHAITWKTPERSGRGYWGWMSQAGPGELVLLKEVMLPSVRALYPEGDIIFVQDYSPIHHARVVREWFQQHPEIHTLAWPAKSPDLNPIENLWLG</sequence>
<dbReference type="EMBL" id="VVIM01000001">
    <property type="protein sequence ID" value="KAB0805122.1"/>
    <property type="molecule type" value="Genomic_DNA"/>
</dbReference>
<evidence type="ECO:0000259" key="1">
    <source>
        <dbReference type="Pfam" id="PF01498"/>
    </source>
</evidence>
<dbReference type="InterPro" id="IPR052338">
    <property type="entry name" value="Transposase_5"/>
</dbReference>
<dbReference type="Pfam" id="PF13358">
    <property type="entry name" value="DDE_3"/>
    <property type="match status" value="1"/>
</dbReference>
<gene>
    <name evidence="3" type="ORF">PPYR_02092</name>
</gene>
<evidence type="ECO:0000313" key="4">
    <source>
        <dbReference type="Proteomes" id="UP000327044"/>
    </source>
</evidence>
<name>A0A5N4B693_PHOPY</name>
<dbReference type="InterPro" id="IPR002492">
    <property type="entry name" value="Transposase_Tc1-like"/>
</dbReference>
<organism evidence="3 4">
    <name type="scientific">Photinus pyralis</name>
    <name type="common">Common eastern firefly</name>
    <name type="synonym">Lampyris pyralis</name>
    <dbReference type="NCBI Taxonomy" id="7054"/>
    <lineage>
        <taxon>Eukaryota</taxon>
        <taxon>Metazoa</taxon>
        <taxon>Ecdysozoa</taxon>
        <taxon>Arthropoda</taxon>
        <taxon>Hexapoda</taxon>
        <taxon>Insecta</taxon>
        <taxon>Pterygota</taxon>
        <taxon>Neoptera</taxon>
        <taxon>Endopterygota</taxon>
        <taxon>Coleoptera</taxon>
        <taxon>Polyphaga</taxon>
        <taxon>Elateriformia</taxon>
        <taxon>Elateroidea</taxon>
        <taxon>Lampyridae</taxon>
        <taxon>Lampyrinae</taxon>
        <taxon>Photinus</taxon>
    </lineage>
</organism>
<dbReference type="Pfam" id="PF01498">
    <property type="entry name" value="HTH_Tnp_Tc3_2"/>
    <property type="match status" value="1"/>
</dbReference>
<proteinExistence type="predicted"/>
<dbReference type="GO" id="GO:0015074">
    <property type="term" value="P:DNA integration"/>
    <property type="evidence" value="ECO:0007669"/>
    <property type="project" value="InterPro"/>
</dbReference>
<evidence type="ECO:0000313" key="3">
    <source>
        <dbReference type="EMBL" id="KAB0805122.1"/>
    </source>
</evidence>
<dbReference type="InterPro" id="IPR036397">
    <property type="entry name" value="RNaseH_sf"/>
</dbReference>
<feature type="domain" description="Tc1-like transposase DDE" evidence="2">
    <location>
        <begin position="121"/>
        <end position="172"/>
    </location>
</feature>
<comment type="caution">
    <text evidence="3">The sequence shown here is derived from an EMBL/GenBank/DDBJ whole genome shotgun (WGS) entry which is preliminary data.</text>
</comment>
<dbReference type="GO" id="GO:0006313">
    <property type="term" value="P:DNA transposition"/>
    <property type="evidence" value="ECO:0007669"/>
    <property type="project" value="InterPro"/>
</dbReference>
<evidence type="ECO:0000259" key="2">
    <source>
        <dbReference type="Pfam" id="PF13358"/>
    </source>
</evidence>
<accession>A0A5N4B693</accession>
<dbReference type="InParanoid" id="A0A5N4B693"/>
<dbReference type="Gene3D" id="3.30.420.10">
    <property type="entry name" value="Ribonuclease H-like superfamily/Ribonuclease H"/>
    <property type="match status" value="1"/>
</dbReference>
<dbReference type="PANTHER" id="PTHR23022">
    <property type="entry name" value="TRANSPOSABLE ELEMENT-RELATED"/>
    <property type="match status" value="1"/>
</dbReference>
<feature type="domain" description="Transposase Tc1-like" evidence="1">
    <location>
        <begin position="9"/>
        <end position="49"/>
    </location>
</feature>
<dbReference type="InterPro" id="IPR038717">
    <property type="entry name" value="Tc1-like_DDE_dom"/>
</dbReference>
<dbReference type="GO" id="GO:0003677">
    <property type="term" value="F:DNA binding"/>
    <property type="evidence" value="ECO:0007669"/>
    <property type="project" value="InterPro"/>
</dbReference>
<dbReference type="AlphaFoldDB" id="A0A5N4B693"/>
<keyword evidence="4" id="KW-1185">Reference proteome</keyword>
<dbReference type="Proteomes" id="UP000327044">
    <property type="component" value="Unassembled WGS sequence"/>
</dbReference>
<dbReference type="PANTHER" id="PTHR23022:SF134">
    <property type="entry name" value="TRANSPOSABLE ELEMENT TC1 TRANSPOSASE"/>
    <property type="match status" value="1"/>
</dbReference>